<dbReference type="AlphaFoldDB" id="A0A521BM43"/>
<evidence type="ECO:0008006" key="4">
    <source>
        <dbReference type="Google" id="ProtNLM"/>
    </source>
</evidence>
<dbReference type="Proteomes" id="UP000315971">
    <property type="component" value="Unassembled WGS sequence"/>
</dbReference>
<accession>A0A521BM43</accession>
<dbReference type="EMBL" id="FXSZ01000002">
    <property type="protein sequence ID" value="SMO48193.1"/>
    <property type="molecule type" value="Genomic_DNA"/>
</dbReference>
<sequence>MAFLTKDELLTHLYGEVIDNISQNDDDIVIAAIDAAIAEAKGYLSRYDLEALFSADPKDAILLVRVKDIAVWHFLVLGNQSIELEFREARYTEAVKWLEKIQSGKSVPQGWPLPTPSESDPAGVFKYGSNPKRNNHY</sequence>
<organism evidence="2 3">
    <name type="scientific">Solitalea koreensis</name>
    <dbReference type="NCBI Taxonomy" id="543615"/>
    <lineage>
        <taxon>Bacteria</taxon>
        <taxon>Pseudomonadati</taxon>
        <taxon>Bacteroidota</taxon>
        <taxon>Sphingobacteriia</taxon>
        <taxon>Sphingobacteriales</taxon>
        <taxon>Sphingobacteriaceae</taxon>
        <taxon>Solitalea</taxon>
    </lineage>
</organism>
<name>A0A521BM43_9SPHI</name>
<dbReference type="InterPro" id="IPR009752">
    <property type="entry name" value="Phage_Mu_GpJ"/>
</dbReference>
<evidence type="ECO:0000313" key="2">
    <source>
        <dbReference type="EMBL" id="SMO48193.1"/>
    </source>
</evidence>
<gene>
    <name evidence="2" type="ORF">SAMN06265350_102331</name>
</gene>
<keyword evidence="3" id="KW-1185">Reference proteome</keyword>
<feature type="region of interest" description="Disordered" evidence="1">
    <location>
        <begin position="105"/>
        <end position="137"/>
    </location>
</feature>
<evidence type="ECO:0000256" key="1">
    <source>
        <dbReference type="SAM" id="MobiDB-lite"/>
    </source>
</evidence>
<dbReference type="OrthoDB" id="881590at2"/>
<dbReference type="Pfam" id="PF07030">
    <property type="entry name" value="Phage_Mu_Gp36"/>
    <property type="match status" value="1"/>
</dbReference>
<reference evidence="2 3" key="1">
    <citation type="submission" date="2017-05" db="EMBL/GenBank/DDBJ databases">
        <authorList>
            <person name="Varghese N."/>
            <person name="Submissions S."/>
        </authorList>
    </citation>
    <scope>NUCLEOTIDE SEQUENCE [LARGE SCALE GENOMIC DNA]</scope>
    <source>
        <strain evidence="2 3">DSM 21342</strain>
    </source>
</reference>
<proteinExistence type="predicted"/>
<dbReference type="RefSeq" id="WP_142601919.1">
    <property type="nucleotide sequence ID" value="NZ_FXSZ01000002.1"/>
</dbReference>
<evidence type="ECO:0000313" key="3">
    <source>
        <dbReference type="Proteomes" id="UP000315971"/>
    </source>
</evidence>
<protein>
    <recommendedName>
        <fullName evidence="4">DUF1320 domain-containing protein</fullName>
    </recommendedName>
</protein>